<dbReference type="Proteomes" id="UP000036608">
    <property type="component" value="Chromosome"/>
</dbReference>
<gene>
    <name evidence="4" type="ORF">AA957_28030</name>
</gene>
<dbReference type="Gene3D" id="1.10.287.110">
    <property type="entry name" value="DnaJ domain"/>
    <property type="match status" value="1"/>
</dbReference>
<proteinExistence type="predicted"/>
<dbReference type="PATRIC" id="fig|200450.3.peg.5762"/>
<evidence type="ECO:0000313" key="4">
    <source>
        <dbReference type="EMBL" id="AKS09802.1"/>
    </source>
</evidence>
<feature type="transmembrane region" description="Helical" evidence="2">
    <location>
        <begin position="319"/>
        <end position="337"/>
    </location>
</feature>
<dbReference type="OrthoDB" id="5524449at2"/>
<keyword evidence="2" id="KW-0472">Membrane</keyword>
<feature type="domain" description="J" evidence="3">
    <location>
        <begin position="2"/>
        <end position="62"/>
    </location>
</feature>
<protein>
    <submittedName>
        <fullName evidence="4">Molecular chaperone DnaJ</fullName>
    </submittedName>
</protein>
<feature type="transmembrane region" description="Helical" evidence="2">
    <location>
        <begin position="349"/>
        <end position="369"/>
    </location>
</feature>
<dbReference type="RefSeq" id="WP_049713083.1">
    <property type="nucleotide sequence ID" value="NZ_CP011507.1"/>
</dbReference>
<dbReference type="PROSITE" id="PS50076">
    <property type="entry name" value="DNAJ_2"/>
    <property type="match status" value="1"/>
</dbReference>
<feature type="transmembrane region" description="Helical" evidence="2">
    <location>
        <begin position="408"/>
        <end position="433"/>
    </location>
</feature>
<dbReference type="InterPro" id="IPR036869">
    <property type="entry name" value="J_dom_sf"/>
</dbReference>
<dbReference type="CDD" id="cd06257">
    <property type="entry name" value="DnaJ"/>
    <property type="match status" value="1"/>
</dbReference>
<dbReference type="AlphaFoldDB" id="A0A0H5AZ24"/>
<evidence type="ECO:0000313" key="5">
    <source>
        <dbReference type="Proteomes" id="UP000036608"/>
    </source>
</evidence>
<reference evidence="4 5" key="1">
    <citation type="journal article" date="2015" name="Genome Announc.">
        <title>Complete Genome Sequence of the Rhizobacterium Pseudomonas trivialis Strain IHBB745 with Multiple Plant Growth-Promoting Activities and Tolerance to Desiccation and Alkalinity.</title>
        <authorList>
            <person name="Gulati A."/>
            <person name="Swarnkar M.K."/>
            <person name="Vyas P."/>
            <person name="Rahi P."/>
            <person name="Thakur R."/>
            <person name="Thakur N."/>
            <person name="Singh A.K."/>
        </authorList>
    </citation>
    <scope>NUCLEOTIDE SEQUENCE [LARGE SCALE GENOMIC DNA]</scope>
    <source>
        <strain evidence="5">745</strain>
    </source>
</reference>
<name>A0A0H5AZ24_9PSED</name>
<sequence length="522" mass="58698">MSCWNILGLPSDADTRTIKRQYAALLKKTRPDDDPEGFQRLREAYEEALNWIEWQREDDQPTVVEPVPTAVTVETLQQQYQQALAAGTGLMFEVTLLQRIVDTHDVSLDDRQWAFETFHWLTAWQRLELPGVLIEALEMHSKAALQKSLRLPLEQQDEAGFLAAYEARLREPWIDKTPHAQWLNTWLAKLLLDTRYWSPNVFEAVCAGQGWHGGSDHTCPPDDWPQLLRRQQSPQFIARQRELAAEPPGTPQQRAARLLLAPMTLGQRRAFAQRLDADDWAACQRLSADIYADHPTVAASMPGGTPYFWQGWERAFDSWPLVLATVLGCMVGALIHADSLAGNLVRTVGVGLLWSIPIVMGGFVGWHVWRPLAHQYRVLDDRLGALLPRWLSPTPLPLLPLRDLLPGAVMMAAAGYKIGPAASVTLLLVLAAIGRFKRHTLKTHTPWKADNAQWSTRAIALGIAICVALYSGLKAFDSQHQVNPNQGLQQWTERLCSRLPATARECHAPATEAQWYGQEAKR</sequence>
<reference evidence="5" key="2">
    <citation type="submission" date="2015-05" db="EMBL/GenBank/DDBJ databases">
        <authorList>
            <person name="Swarnkar M.K."/>
            <person name="Vyas P."/>
            <person name="Rahi P."/>
            <person name="Thakur R."/>
            <person name="Thakur N."/>
            <person name="Singh A.K."/>
            <person name="Gulati A."/>
        </authorList>
    </citation>
    <scope>NUCLEOTIDE SEQUENCE [LARGE SCALE GENOMIC DNA]</scope>
    <source>
        <strain evidence="5">745</strain>
    </source>
</reference>
<dbReference type="EMBL" id="CP011507">
    <property type="protein sequence ID" value="AKS09802.1"/>
    <property type="molecule type" value="Genomic_DNA"/>
</dbReference>
<organism evidence="4 5">
    <name type="scientific">Pseudomonas trivialis</name>
    <dbReference type="NCBI Taxonomy" id="200450"/>
    <lineage>
        <taxon>Bacteria</taxon>
        <taxon>Pseudomonadati</taxon>
        <taxon>Pseudomonadota</taxon>
        <taxon>Gammaproteobacteria</taxon>
        <taxon>Pseudomonadales</taxon>
        <taxon>Pseudomonadaceae</taxon>
        <taxon>Pseudomonas</taxon>
    </lineage>
</organism>
<evidence type="ECO:0000259" key="3">
    <source>
        <dbReference type="PROSITE" id="PS50076"/>
    </source>
</evidence>
<keyword evidence="2" id="KW-1133">Transmembrane helix</keyword>
<feature type="transmembrane region" description="Helical" evidence="2">
    <location>
        <begin position="454"/>
        <end position="473"/>
    </location>
</feature>
<keyword evidence="1" id="KW-0143">Chaperone</keyword>
<evidence type="ECO:0000256" key="2">
    <source>
        <dbReference type="SAM" id="Phobius"/>
    </source>
</evidence>
<dbReference type="SMART" id="SM00271">
    <property type="entry name" value="DnaJ"/>
    <property type="match status" value="1"/>
</dbReference>
<dbReference type="InterPro" id="IPR001623">
    <property type="entry name" value="DnaJ_domain"/>
</dbReference>
<dbReference type="KEGG" id="ptv:AA957_28030"/>
<evidence type="ECO:0000256" key="1">
    <source>
        <dbReference type="ARBA" id="ARBA00023186"/>
    </source>
</evidence>
<dbReference type="SUPFAM" id="SSF46565">
    <property type="entry name" value="Chaperone J-domain"/>
    <property type="match status" value="1"/>
</dbReference>
<accession>A0A0H5AZ24</accession>
<keyword evidence="2" id="KW-0812">Transmembrane</keyword>